<dbReference type="InterPro" id="IPR057191">
    <property type="entry name" value="DUF7869"/>
</dbReference>
<evidence type="ECO:0000313" key="2">
    <source>
        <dbReference type="EMBL" id="KAL3692533.1"/>
    </source>
</evidence>
<feature type="domain" description="DUF7869" evidence="1">
    <location>
        <begin position="1"/>
        <end position="109"/>
    </location>
</feature>
<protein>
    <recommendedName>
        <fullName evidence="1">DUF7869 domain-containing protein</fullName>
    </recommendedName>
</protein>
<dbReference type="Proteomes" id="UP001633002">
    <property type="component" value="Unassembled WGS sequence"/>
</dbReference>
<dbReference type="PANTHER" id="PTHR33153">
    <property type="entry name" value="MYND-TYPE DOMAIN-CONTAINING PROTEIN"/>
    <property type="match status" value="1"/>
</dbReference>
<proteinExistence type="predicted"/>
<reference evidence="2 3" key="1">
    <citation type="submission" date="2024-09" db="EMBL/GenBank/DDBJ databases">
        <title>Chromosome-scale assembly of Riccia sorocarpa.</title>
        <authorList>
            <person name="Paukszto L."/>
        </authorList>
    </citation>
    <scope>NUCLEOTIDE SEQUENCE [LARGE SCALE GENOMIC DNA]</scope>
    <source>
        <strain evidence="2">LP-2024</strain>
        <tissue evidence="2">Aerial parts of the thallus</tissue>
    </source>
</reference>
<gene>
    <name evidence="2" type="ORF">R1sor_006184</name>
</gene>
<evidence type="ECO:0000259" key="1">
    <source>
        <dbReference type="Pfam" id="PF25273"/>
    </source>
</evidence>
<keyword evidence="3" id="KW-1185">Reference proteome</keyword>
<dbReference type="EMBL" id="JBJQOH010000003">
    <property type="protein sequence ID" value="KAL3692533.1"/>
    <property type="molecule type" value="Genomic_DNA"/>
</dbReference>
<dbReference type="PANTHER" id="PTHR33153:SF3">
    <property type="entry name" value="TRAFFICKING PROTEIN PARTICLE COMPLEX SUBUNIT 11 DOMAIN-CONTAINING PROTEIN"/>
    <property type="match status" value="1"/>
</dbReference>
<accession>A0ABD3HMB4</accession>
<sequence length="192" mass="22037">MMAFCSELVARGCCKTITMYFLVGHTHEDVDAFFSKVNATQTGKSIESLSHFLAEVYNAQSSKTYPRLLQEVADYKRHVVDYVVKIEGQSAPVAFKFWMRDNMPVYQAKKVEVSGFRFFRNYIKYKEELQVGTEPNTDTFFEDQCLIQHCRNVADVIQAGWRSDEESVLQEGFWPISDYGASYKVPSQTSAD</sequence>
<name>A0ABD3HMB4_9MARC</name>
<comment type="caution">
    <text evidence="2">The sequence shown here is derived from an EMBL/GenBank/DDBJ whole genome shotgun (WGS) entry which is preliminary data.</text>
</comment>
<dbReference type="AlphaFoldDB" id="A0ABD3HMB4"/>
<dbReference type="Pfam" id="PF25273">
    <property type="entry name" value="DUF7869"/>
    <property type="match status" value="1"/>
</dbReference>
<organism evidence="2 3">
    <name type="scientific">Riccia sorocarpa</name>
    <dbReference type="NCBI Taxonomy" id="122646"/>
    <lineage>
        <taxon>Eukaryota</taxon>
        <taxon>Viridiplantae</taxon>
        <taxon>Streptophyta</taxon>
        <taxon>Embryophyta</taxon>
        <taxon>Marchantiophyta</taxon>
        <taxon>Marchantiopsida</taxon>
        <taxon>Marchantiidae</taxon>
        <taxon>Marchantiales</taxon>
        <taxon>Ricciaceae</taxon>
        <taxon>Riccia</taxon>
    </lineage>
</organism>
<evidence type="ECO:0000313" key="3">
    <source>
        <dbReference type="Proteomes" id="UP001633002"/>
    </source>
</evidence>